<dbReference type="InterPro" id="IPR014043">
    <property type="entry name" value="Acyl_transferase_dom"/>
</dbReference>
<dbReference type="EC" id="2.3.1.39" evidence="1"/>
<dbReference type="InterPro" id="IPR050858">
    <property type="entry name" value="Mal-CoA-ACP_Trans/PKS_FabD"/>
</dbReference>
<dbReference type="InParanoid" id="C5DEX1"/>
<evidence type="ECO:0000313" key="6">
    <source>
        <dbReference type="EMBL" id="CAR22726.1"/>
    </source>
</evidence>
<organism evidence="6 7">
    <name type="scientific">Lachancea thermotolerans (strain ATCC 56472 / CBS 6340 / NRRL Y-8284)</name>
    <name type="common">Yeast</name>
    <name type="synonym">Kluyveromyces thermotolerans</name>
    <dbReference type="NCBI Taxonomy" id="559295"/>
    <lineage>
        <taxon>Eukaryota</taxon>
        <taxon>Fungi</taxon>
        <taxon>Dikarya</taxon>
        <taxon>Ascomycota</taxon>
        <taxon>Saccharomycotina</taxon>
        <taxon>Saccharomycetes</taxon>
        <taxon>Saccharomycetales</taxon>
        <taxon>Saccharomycetaceae</taxon>
        <taxon>Lachancea</taxon>
    </lineage>
</organism>
<dbReference type="AlphaFoldDB" id="C5DEX1"/>
<accession>C5DEX1</accession>
<gene>
    <name evidence="6" type="ordered locus">KLTH0D10450g</name>
</gene>
<dbReference type="FunCoup" id="C5DEX1">
    <property type="interactions" value="58"/>
</dbReference>
<dbReference type="STRING" id="559295.C5DEX1"/>
<dbReference type="OrthoDB" id="541883at2759"/>
<dbReference type="GeneID" id="8295403"/>
<reference evidence="6 7" key="1">
    <citation type="journal article" date="2009" name="Genome Res.">
        <title>Comparative genomics of protoploid Saccharomycetaceae.</title>
        <authorList>
            <consortium name="The Genolevures Consortium"/>
            <person name="Souciet J.-L."/>
            <person name="Dujon B."/>
            <person name="Gaillardin C."/>
            <person name="Johnston M."/>
            <person name="Baret P.V."/>
            <person name="Cliften P."/>
            <person name="Sherman D.J."/>
            <person name="Weissenbach J."/>
            <person name="Westhof E."/>
            <person name="Wincker P."/>
            <person name="Jubin C."/>
            <person name="Poulain J."/>
            <person name="Barbe V."/>
            <person name="Segurens B."/>
            <person name="Artiguenave F."/>
            <person name="Anthouard V."/>
            <person name="Vacherie B."/>
            <person name="Val M.-E."/>
            <person name="Fulton R.S."/>
            <person name="Minx P."/>
            <person name="Wilson R."/>
            <person name="Durrens P."/>
            <person name="Jean G."/>
            <person name="Marck C."/>
            <person name="Martin T."/>
            <person name="Nikolski M."/>
            <person name="Rolland T."/>
            <person name="Seret M.-L."/>
            <person name="Casaregola S."/>
            <person name="Despons L."/>
            <person name="Fairhead C."/>
            <person name="Fischer G."/>
            <person name="Lafontaine I."/>
            <person name="Leh V."/>
            <person name="Lemaire M."/>
            <person name="de Montigny J."/>
            <person name="Neuveglise C."/>
            <person name="Thierry A."/>
            <person name="Blanc-Lenfle I."/>
            <person name="Bleykasten C."/>
            <person name="Diffels J."/>
            <person name="Fritsch E."/>
            <person name="Frangeul L."/>
            <person name="Goeffon A."/>
            <person name="Jauniaux N."/>
            <person name="Kachouri-Lafond R."/>
            <person name="Payen C."/>
            <person name="Potier S."/>
            <person name="Pribylova L."/>
            <person name="Ozanne C."/>
            <person name="Richard G.-F."/>
            <person name="Sacerdot C."/>
            <person name="Straub M.-L."/>
            <person name="Talla E."/>
        </authorList>
    </citation>
    <scope>NUCLEOTIDE SEQUENCE [LARGE SCALE GENOMIC DNA]</scope>
    <source>
        <strain evidence="7">ATCC 56472 / CBS 6340 / NRRL Y-8284</strain>
    </source>
</reference>
<keyword evidence="3" id="KW-0012">Acyltransferase</keyword>
<dbReference type="GO" id="GO:0005739">
    <property type="term" value="C:mitochondrion"/>
    <property type="evidence" value="ECO:0007669"/>
    <property type="project" value="TreeGrafter"/>
</dbReference>
<dbReference type="OMA" id="LRPIQEP"/>
<dbReference type="PANTHER" id="PTHR42681">
    <property type="entry name" value="MALONYL-COA-ACYL CARRIER PROTEIN TRANSACYLASE, MITOCHONDRIAL"/>
    <property type="match status" value="1"/>
</dbReference>
<dbReference type="KEGG" id="lth:KLTH0D10450g"/>
<dbReference type="InterPro" id="IPR016035">
    <property type="entry name" value="Acyl_Trfase/lysoPLipase"/>
</dbReference>
<dbReference type="SUPFAM" id="SSF52151">
    <property type="entry name" value="FabD/lysophospholipase-like"/>
    <property type="match status" value="1"/>
</dbReference>
<dbReference type="eggNOG" id="KOG2926">
    <property type="taxonomic scope" value="Eukaryota"/>
</dbReference>
<dbReference type="GO" id="GO:0006633">
    <property type="term" value="P:fatty acid biosynthetic process"/>
    <property type="evidence" value="ECO:0007669"/>
    <property type="project" value="TreeGrafter"/>
</dbReference>
<evidence type="ECO:0000313" key="7">
    <source>
        <dbReference type="Proteomes" id="UP000002036"/>
    </source>
</evidence>
<proteinExistence type="predicted"/>
<dbReference type="GO" id="GO:0004314">
    <property type="term" value="F:[acyl-carrier-protein] S-malonyltransferase activity"/>
    <property type="evidence" value="ECO:0007669"/>
    <property type="project" value="UniProtKB-EC"/>
</dbReference>
<comment type="catalytic activity">
    <reaction evidence="4">
        <text>holo-[ACP] + malonyl-CoA = malonyl-[ACP] + CoA</text>
        <dbReference type="Rhea" id="RHEA:41792"/>
        <dbReference type="Rhea" id="RHEA-COMP:9623"/>
        <dbReference type="Rhea" id="RHEA-COMP:9685"/>
        <dbReference type="ChEBI" id="CHEBI:57287"/>
        <dbReference type="ChEBI" id="CHEBI:57384"/>
        <dbReference type="ChEBI" id="CHEBI:64479"/>
        <dbReference type="ChEBI" id="CHEBI:78449"/>
        <dbReference type="EC" id="2.3.1.39"/>
    </reaction>
</comment>
<feature type="domain" description="Malonyl-CoA:ACP transacylase (MAT)" evidence="5">
    <location>
        <begin position="5"/>
        <end position="307"/>
    </location>
</feature>
<dbReference type="InterPro" id="IPR001227">
    <property type="entry name" value="Ac_transferase_dom_sf"/>
</dbReference>
<dbReference type="Gene3D" id="3.30.70.250">
    <property type="entry name" value="Malonyl-CoA ACP transacylase, ACP-binding"/>
    <property type="match status" value="1"/>
</dbReference>
<evidence type="ECO:0000256" key="2">
    <source>
        <dbReference type="ARBA" id="ARBA00022679"/>
    </source>
</evidence>
<keyword evidence="7" id="KW-1185">Reference proteome</keyword>
<evidence type="ECO:0000259" key="5">
    <source>
        <dbReference type="SMART" id="SM00827"/>
    </source>
</evidence>
<name>C5DEX1_LACTC</name>
<dbReference type="EMBL" id="CU928168">
    <property type="protein sequence ID" value="CAR22726.1"/>
    <property type="molecule type" value="Genomic_DNA"/>
</dbReference>
<dbReference type="SMART" id="SM00827">
    <property type="entry name" value="PKS_AT"/>
    <property type="match status" value="1"/>
</dbReference>
<keyword evidence="2" id="KW-0808">Transferase</keyword>
<evidence type="ECO:0000256" key="1">
    <source>
        <dbReference type="ARBA" id="ARBA00013258"/>
    </source>
</evidence>
<dbReference type="RefSeq" id="XP_002553164.1">
    <property type="nucleotide sequence ID" value="XM_002553118.1"/>
</dbReference>
<evidence type="ECO:0000256" key="4">
    <source>
        <dbReference type="ARBA" id="ARBA00048462"/>
    </source>
</evidence>
<evidence type="ECO:0000256" key="3">
    <source>
        <dbReference type="ARBA" id="ARBA00023315"/>
    </source>
</evidence>
<sequence length="326" mass="36214">MKVITFPGQGTPVALNVFRSYLAEGSSAFRAVFRDSGRIGVTRTIEQRPADPVSIAACSFLLFDLYRRSRKNNAEELLFLGHSLGELGCLGAGNRLFGLSETMKIASLRNKLMINAAGGNKYELWAISAPRSQNLECELQPLLRVTDVNLANVNSRMQCVVTVPQGYTTDSKGTPQWAAELALQVPRCRIQRLENPYHIPFHNKNILQGIEEPLLDHMWQKLKSQGLHTKRELEHPIISNLNGKRITDVDKALESFAKSSCNVVNFVACCDTLNSLGVSKAVHIGPGEVIGKLMHRNCKLEKSQEWNTVEDITKELGDVQDSNSLE</sequence>
<protein>
    <recommendedName>
        <fullName evidence="1">[acyl-carrier-protein] S-malonyltransferase</fullName>
        <ecNumber evidence="1">2.3.1.39</ecNumber>
    </recommendedName>
</protein>
<dbReference type="Proteomes" id="UP000002036">
    <property type="component" value="Chromosome D"/>
</dbReference>
<dbReference type="PANTHER" id="PTHR42681:SF1">
    <property type="entry name" value="MALONYL-COA-ACYL CARRIER PROTEIN TRANSACYLASE, MITOCHONDRIAL"/>
    <property type="match status" value="1"/>
</dbReference>
<dbReference type="Gene3D" id="3.40.366.10">
    <property type="entry name" value="Malonyl-Coenzyme A Acyl Carrier Protein, domain 2"/>
    <property type="match status" value="1"/>
</dbReference>
<dbReference type="HOGENOM" id="CLU_832050_0_0_1"/>